<evidence type="ECO:0000256" key="1">
    <source>
        <dbReference type="ARBA" id="ARBA00022729"/>
    </source>
</evidence>
<accession>A0A1X2IV93</accession>
<sequence>MKFALIISSALLAVASGQVIVSITSPLSGTKLKAGSDAVISWVNPSVPTISQIVLAKGPSNALQPVSTIANNIDTAAGKYVWKIPYEVENGEYAFELGTSPDLAFAGPFTIEGGVGGTLPSSNSTSSNSSAAVPSSSPSSNPVAPAAPAASSAPASSAPGNAPSDHVAPPAATASNAKAPAAGSSPTSTSSAIQISLVEGKYLAAVAGAVIFSSQLL</sequence>
<dbReference type="STRING" id="90262.A0A1X2IV93"/>
<evidence type="ECO:0000313" key="5">
    <source>
        <dbReference type="EMBL" id="ORZ22986.1"/>
    </source>
</evidence>
<dbReference type="PANTHER" id="PTHR40633:SF1">
    <property type="entry name" value="GPI ANCHORED SERINE-THREONINE RICH PROTEIN (AFU_ORTHOLOGUE AFUA_1G03630)"/>
    <property type="match status" value="1"/>
</dbReference>
<keyword evidence="1 3" id="KW-0732">Signal</keyword>
<feature type="compositionally biased region" description="Low complexity" evidence="2">
    <location>
        <begin position="120"/>
        <end position="188"/>
    </location>
</feature>
<dbReference type="InterPro" id="IPR052982">
    <property type="entry name" value="SRP1/TIP1-like"/>
</dbReference>
<evidence type="ECO:0000256" key="3">
    <source>
        <dbReference type="SAM" id="SignalP"/>
    </source>
</evidence>
<dbReference type="OrthoDB" id="2260257at2759"/>
<dbReference type="Proteomes" id="UP000193560">
    <property type="component" value="Unassembled WGS sequence"/>
</dbReference>
<dbReference type="Pfam" id="PF10342">
    <property type="entry name" value="Kre9_KNH"/>
    <property type="match status" value="1"/>
</dbReference>
<dbReference type="EMBL" id="MCGE01000003">
    <property type="protein sequence ID" value="ORZ22986.1"/>
    <property type="molecule type" value="Genomic_DNA"/>
</dbReference>
<proteinExistence type="predicted"/>
<name>A0A1X2IV93_9FUNG</name>
<feature type="signal peptide" evidence="3">
    <location>
        <begin position="1"/>
        <end position="17"/>
    </location>
</feature>
<comment type="caution">
    <text evidence="5">The sequence shown here is derived from an EMBL/GenBank/DDBJ whole genome shotgun (WGS) entry which is preliminary data.</text>
</comment>
<feature type="chain" id="PRO_5013004773" description="Yeast cell wall synthesis Kre9/Knh1-like N-terminal domain-containing protein" evidence="3">
    <location>
        <begin position="18"/>
        <end position="217"/>
    </location>
</feature>
<protein>
    <recommendedName>
        <fullName evidence="4">Yeast cell wall synthesis Kre9/Knh1-like N-terminal domain-containing protein</fullName>
    </recommendedName>
</protein>
<feature type="domain" description="Yeast cell wall synthesis Kre9/Knh1-like N-terminal" evidence="4">
    <location>
        <begin position="25"/>
        <end position="111"/>
    </location>
</feature>
<evidence type="ECO:0000259" key="4">
    <source>
        <dbReference type="Pfam" id="PF10342"/>
    </source>
</evidence>
<dbReference type="AlphaFoldDB" id="A0A1X2IV93"/>
<evidence type="ECO:0000313" key="6">
    <source>
        <dbReference type="Proteomes" id="UP000193560"/>
    </source>
</evidence>
<organism evidence="5 6">
    <name type="scientific">Absidia repens</name>
    <dbReference type="NCBI Taxonomy" id="90262"/>
    <lineage>
        <taxon>Eukaryota</taxon>
        <taxon>Fungi</taxon>
        <taxon>Fungi incertae sedis</taxon>
        <taxon>Mucoromycota</taxon>
        <taxon>Mucoromycotina</taxon>
        <taxon>Mucoromycetes</taxon>
        <taxon>Mucorales</taxon>
        <taxon>Cunninghamellaceae</taxon>
        <taxon>Absidia</taxon>
    </lineage>
</organism>
<keyword evidence="6" id="KW-1185">Reference proteome</keyword>
<feature type="region of interest" description="Disordered" evidence="2">
    <location>
        <begin position="116"/>
        <end position="188"/>
    </location>
</feature>
<gene>
    <name evidence="5" type="ORF">BCR42DRAFT_127144</name>
</gene>
<dbReference type="PANTHER" id="PTHR40633">
    <property type="entry name" value="MATRIX PROTEIN, PUTATIVE (AFU_ORTHOLOGUE AFUA_8G05410)-RELATED"/>
    <property type="match status" value="1"/>
</dbReference>
<dbReference type="InterPro" id="IPR018466">
    <property type="entry name" value="Kre9/Knh1-like_N"/>
</dbReference>
<reference evidence="5 6" key="1">
    <citation type="submission" date="2016-07" db="EMBL/GenBank/DDBJ databases">
        <title>Pervasive Adenine N6-methylation of Active Genes in Fungi.</title>
        <authorList>
            <consortium name="DOE Joint Genome Institute"/>
            <person name="Mondo S.J."/>
            <person name="Dannebaum R.O."/>
            <person name="Kuo R.C."/>
            <person name="Labutti K."/>
            <person name="Haridas S."/>
            <person name="Kuo A."/>
            <person name="Salamov A."/>
            <person name="Ahrendt S.R."/>
            <person name="Lipzen A."/>
            <person name="Sullivan W."/>
            <person name="Andreopoulos W.B."/>
            <person name="Clum A."/>
            <person name="Lindquist E."/>
            <person name="Daum C."/>
            <person name="Ramamoorthy G.K."/>
            <person name="Gryganskyi A."/>
            <person name="Culley D."/>
            <person name="Magnuson J.K."/>
            <person name="James T.Y."/>
            <person name="O'Malley M.A."/>
            <person name="Stajich J.E."/>
            <person name="Spatafora J.W."/>
            <person name="Visel A."/>
            <person name="Grigoriev I.V."/>
        </authorList>
    </citation>
    <scope>NUCLEOTIDE SEQUENCE [LARGE SCALE GENOMIC DNA]</scope>
    <source>
        <strain evidence="5 6">NRRL 1336</strain>
    </source>
</reference>
<evidence type="ECO:0000256" key="2">
    <source>
        <dbReference type="SAM" id="MobiDB-lite"/>
    </source>
</evidence>